<dbReference type="AlphaFoldDB" id="A0AAU8BTG8"/>
<reference evidence="1" key="1">
    <citation type="submission" date="2023-01" db="EMBL/GenBank/DDBJ databases">
        <title>Vibrio sp. CB1-14 genome sequencing.</title>
        <authorList>
            <person name="Otstavnykh N."/>
            <person name="Isaeva M."/>
            <person name="Meleshko D."/>
        </authorList>
    </citation>
    <scope>NUCLEOTIDE SEQUENCE</scope>
    <source>
        <strain evidence="1">CB1-14</strain>
        <plasmid evidence="1">p1</plasmid>
    </source>
</reference>
<gene>
    <name evidence="1" type="ORF">PG915_24140</name>
</gene>
<protein>
    <submittedName>
        <fullName evidence="1">Uncharacterized protein</fullName>
    </submittedName>
</protein>
<dbReference type="KEGG" id="vck:PG915_24140"/>
<sequence length="100" mass="11698">MKDVIDYTDCFEGSLLAQGKERNFLALYRCNPQKRNDGKVGTFELLYRSLSADCQHERDEAWCLVQYAEVNIFQKKEIGALLKEINSDTQVSLFDHFELW</sequence>
<dbReference type="RefSeq" id="WP_353500370.1">
    <property type="nucleotide sequence ID" value="NZ_CP115922.1"/>
</dbReference>
<geneLocation type="plasmid" evidence="1">
    <name>p1</name>
</geneLocation>
<keyword evidence="1" id="KW-0614">Plasmid</keyword>
<organism evidence="1">
    <name type="scientific">Vibrio chaetopteri</name>
    <dbReference type="NCBI Taxonomy" id="3016528"/>
    <lineage>
        <taxon>Bacteria</taxon>
        <taxon>Pseudomonadati</taxon>
        <taxon>Pseudomonadota</taxon>
        <taxon>Gammaproteobacteria</taxon>
        <taxon>Vibrionales</taxon>
        <taxon>Vibrionaceae</taxon>
        <taxon>Vibrio</taxon>
    </lineage>
</organism>
<proteinExistence type="predicted"/>
<dbReference type="EMBL" id="CP115922">
    <property type="protein sequence ID" value="XCD19252.1"/>
    <property type="molecule type" value="Genomic_DNA"/>
</dbReference>
<accession>A0AAU8BTG8</accession>
<evidence type="ECO:0000313" key="1">
    <source>
        <dbReference type="EMBL" id="XCD19252.1"/>
    </source>
</evidence>
<name>A0AAU8BTG8_9VIBR</name>